<proteinExistence type="inferred from homology"/>
<dbReference type="InterPro" id="IPR027409">
    <property type="entry name" value="GroEL-like_apical_dom_sf"/>
</dbReference>
<dbReference type="Gene3D" id="1.10.560.10">
    <property type="entry name" value="GroEL-like equatorial domain"/>
    <property type="match status" value="1"/>
</dbReference>
<sequence length="543" mass="56832">MSGSRTSSTEIIDGTDVLHGAALLGDLVAGLYGPDGRYKLVQTADGPVVTGDVNRLFDELIVEHPGARLVAEGAVQQKETVGDGSLSVVLLTADLARRAIGLLDRGFHRATVIDGVNRARLTALDALPAFATPVDGLDDPRGRIAVQTALGGAPRTEAATGAIVEAARLIDRARRTHTGGLRIDDIEFRRGPTSDAVNVEILRGVVLEREPVTPNTPCEVESPRIAVVGGGKKAGSGIEERELKRAGGSTGKGRTDVVLDGKTPSDIEAARQHEHTDVRRQVQTLEDAGVNAVFTTMGISDVAISALDEAGIIAFRTLTSEHARRLSRATGADVVMDLADFSAENVGTAGQLQVTTHDDDSFVRVEGCNHGGVGTLLYAGAVEQGAATFERDLMTAIVVALAVLDGGRVVPGGGGVETRLATAIRKESRSVGDRTALVMEAYADALETIPRVLARNGGADAIDVVTWLHASGENAGFNTDAGVVGSTHARGPLGLEPVVRTTVDTATDVLIHLVRVDDVIPATADDDEITDFNLRPDPERDVV</sequence>
<evidence type="ECO:0000313" key="7">
    <source>
        <dbReference type="Proteomes" id="UP000186914"/>
    </source>
</evidence>
<dbReference type="InterPro" id="IPR027413">
    <property type="entry name" value="GROEL-like_equatorial_sf"/>
</dbReference>
<evidence type="ECO:0000256" key="4">
    <source>
        <dbReference type="ARBA" id="ARBA00023186"/>
    </source>
</evidence>
<dbReference type="PANTHER" id="PTHR11353">
    <property type="entry name" value="CHAPERONIN"/>
    <property type="match status" value="1"/>
</dbReference>
<dbReference type="Proteomes" id="UP000186914">
    <property type="component" value="Unassembled WGS sequence"/>
</dbReference>
<dbReference type="GO" id="GO:0005524">
    <property type="term" value="F:ATP binding"/>
    <property type="evidence" value="ECO:0007669"/>
    <property type="project" value="UniProtKB-KW"/>
</dbReference>
<comment type="similarity">
    <text evidence="1 5">Belongs to the TCP-1 chaperonin family.</text>
</comment>
<keyword evidence="2 5" id="KW-0547">Nucleotide-binding</keyword>
<keyword evidence="4 5" id="KW-0143">Chaperone</keyword>
<dbReference type="InterPro" id="IPR027410">
    <property type="entry name" value="TCP-1-like_intermed_sf"/>
</dbReference>
<keyword evidence="7" id="KW-1185">Reference proteome</keyword>
<reference evidence="7" key="1">
    <citation type="submission" date="2017-01" db="EMBL/GenBank/DDBJ databases">
        <authorList>
            <person name="Varghese N."/>
            <person name="Submissions S."/>
        </authorList>
    </citation>
    <scope>NUCLEOTIDE SEQUENCE [LARGE SCALE GENOMIC DNA]</scope>
    <source>
        <strain evidence="7">CGMCC 1.7737</strain>
    </source>
</reference>
<dbReference type="InterPro" id="IPR002423">
    <property type="entry name" value="Cpn60/GroEL/TCP-1"/>
</dbReference>
<dbReference type="Pfam" id="PF00118">
    <property type="entry name" value="Cpn60_TCP1"/>
    <property type="match status" value="1"/>
</dbReference>
<gene>
    <name evidence="6" type="ORF">SAMN05421858_3001</name>
</gene>
<dbReference type="EMBL" id="FTNO01000003">
    <property type="protein sequence ID" value="SIR62978.1"/>
    <property type="molecule type" value="Genomic_DNA"/>
</dbReference>
<organism evidence="6 7">
    <name type="scientific">Haladaptatus litoreus</name>
    <dbReference type="NCBI Taxonomy" id="553468"/>
    <lineage>
        <taxon>Archaea</taxon>
        <taxon>Methanobacteriati</taxon>
        <taxon>Methanobacteriota</taxon>
        <taxon>Stenosarchaea group</taxon>
        <taxon>Halobacteria</taxon>
        <taxon>Halobacteriales</taxon>
        <taxon>Haladaptataceae</taxon>
        <taxon>Haladaptatus</taxon>
    </lineage>
</organism>
<name>A0A1N7CH75_9EURY</name>
<evidence type="ECO:0000256" key="5">
    <source>
        <dbReference type="RuleBase" id="RU004187"/>
    </source>
</evidence>
<dbReference type="SUPFAM" id="SSF48592">
    <property type="entry name" value="GroEL equatorial domain-like"/>
    <property type="match status" value="1"/>
</dbReference>
<evidence type="ECO:0000313" key="6">
    <source>
        <dbReference type="EMBL" id="SIR62978.1"/>
    </source>
</evidence>
<dbReference type="Gene3D" id="3.50.7.10">
    <property type="entry name" value="GroEL"/>
    <property type="match status" value="1"/>
</dbReference>
<accession>A0A1N7CH75</accession>
<dbReference type="InterPro" id="IPR017998">
    <property type="entry name" value="Chaperone_TCP-1"/>
</dbReference>
<evidence type="ECO:0000256" key="3">
    <source>
        <dbReference type="ARBA" id="ARBA00022840"/>
    </source>
</evidence>
<dbReference type="OrthoDB" id="220849at2157"/>
<dbReference type="Gene3D" id="3.30.260.10">
    <property type="entry name" value="TCP-1-like chaperonin intermediate domain"/>
    <property type="match status" value="1"/>
</dbReference>
<keyword evidence="3 5" id="KW-0067">ATP-binding</keyword>
<dbReference type="RefSeq" id="WP_076430987.1">
    <property type="nucleotide sequence ID" value="NZ_FTNO01000003.1"/>
</dbReference>
<dbReference type="AlphaFoldDB" id="A0A1N7CH75"/>
<protein>
    <submittedName>
        <fullName evidence="6">Chaperonin GroEL (HSP60 family)</fullName>
    </submittedName>
</protein>
<dbReference type="GO" id="GO:0140662">
    <property type="term" value="F:ATP-dependent protein folding chaperone"/>
    <property type="evidence" value="ECO:0007669"/>
    <property type="project" value="InterPro"/>
</dbReference>
<evidence type="ECO:0000256" key="2">
    <source>
        <dbReference type="ARBA" id="ARBA00022741"/>
    </source>
</evidence>
<dbReference type="SUPFAM" id="SSF52029">
    <property type="entry name" value="GroEL apical domain-like"/>
    <property type="match status" value="1"/>
</dbReference>
<evidence type="ECO:0000256" key="1">
    <source>
        <dbReference type="ARBA" id="ARBA00008020"/>
    </source>
</evidence>
<dbReference type="PRINTS" id="PR00304">
    <property type="entry name" value="TCOMPLEXTCP1"/>
</dbReference>